<feature type="transmembrane region" description="Helical" evidence="1">
    <location>
        <begin position="21"/>
        <end position="42"/>
    </location>
</feature>
<gene>
    <name evidence="2" type="ORF">CH371_13295</name>
</gene>
<keyword evidence="1" id="KW-0812">Transmembrane</keyword>
<protein>
    <submittedName>
        <fullName evidence="2">ABC transporter permease</fullName>
    </submittedName>
</protein>
<sequence>MGRITYLRFAFSLFLRDWITSVLHVAFSSFFAYGLIFGVHSLRAEKAPADITNIDLFLKSPYLVLSLSGLALVFMTVVRVMGRSGDNGIMMAVGGNRPGVVLLLTLEVWILHVLGFLSATVLTAFFPYGKSELTSFLDYLGSLTLEVLLVGAIGSLVAFFYTLMDPYQSIRRGK</sequence>
<dbReference type="Proteomes" id="UP000231912">
    <property type="component" value="Unassembled WGS sequence"/>
</dbReference>
<name>A0A2M9ZA99_9LEPT</name>
<feature type="transmembrane region" description="Helical" evidence="1">
    <location>
        <begin position="139"/>
        <end position="164"/>
    </location>
</feature>
<feature type="transmembrane region" description="Helical" evidence="1">
    <location>
        <begin position="62"/>
        <end position="81"/>
    </location>
</feature>
<evidence type="ECO:0000313" key="3">
    <source>
        <dbReference type="Proteomes" id="UP000231912"/>
    </source>
</evidence>
<comment type="caution">
    <text evidence="2">The sequence shown here is derived from an EMBL/GenBank/DDBJ whole genome shotgun (WGS) entry which is preliminary data.</text>
</comment>
<accession>A0A2M9ZA99</accession>
<dbReference type="EMBL" id="NPDT01000005">
    <property type="protein sequence ID" value="PJZ65366.1"/>
    <property type="molecule type" value="Genomic_DNA"/>
</dbReference>
<evidence type="ECO:0000313" key="2">
    <source>
        <dbReference type="EMBL" id="PJZ65366.1"/>
    </source>
</evidence>
<evidence type="ECO:0000256" key="1">
    <source>
        <dbReference type="SAM" id="Phobius"/>
    </source>
</evidence>
<keyword evidence="1" id="KW-1133">Transmembrane helix</keyword>
<keyword evidence="1" id="KW-0472">Membrane</keyword>
<organism evidence="2 3">
    <name type="scientific">Leptospira wolffii</name>
    <dbReference type="NCBI Taxonomy" id="409998"/>
    <lineage>
        <taxon>Bacteria</taxon>
        <taxon>Pseudomonadati</taxon>
        <taxon>Spirochaetota</taxon>
        <taxon>Spirochaetia</taxon>
        <taxon>Leptospirales</taxon>
        <taxon>Leptospiraceae</taxon>
        <taxon>Leptospira</taxon>
    </lineage>
</organism>
<dbReference type="RefSeq" id="WP_100759327.1">
    <property type="nucleotide sequence ID" value="NZ_NPDT01000005.1"/>
</dbReference>
<dbReference type="AlphaFoldDB" id="A0A2M9ZA99"/>
<reference evidence="2 3" key="1">
    <citation type="submission" date="2017-07" db="EMBL/GenBank/DDBJ databases">
        <title>Leptospira spp. isolated from tropical soils.</title>
        <authorList>
            <person name="Thibeaux R."/>
            <person name="Iraola G."/>
            <person name="Ferres I."/>
            <person name="Bierque E."/>
            <person name="Girault D."/>
            <person name="Soupe-Gilbert M.-E."/>
            <person name="Picardeau M."/>
            <person name="Goarant C."/>
        </authorList>
    </citation>
    <scope>NUCLEOTIDE SEQUENCE [LARGE SCALE GENOMIC DNA]</scope>
    <source>
        <strain evidence="2 3">FH2-C-A2</strain>
    </source>
</reference>
<proteinExistence type="predicted"/>
<feature type="transmembrane region" description="Helical" evidence="1">
    <location>
        <begin position="101"/>
        <end position="127"/>
    </location>
</feature>